<reference evidence="1 2" key="1">
    <citation type="submission" date="2024-01" db="EMBL/GenBank/DDBJ databases">
        <title>Genome assemblies of Stephania.</title>
        <authorList>
            <person name="Yang L."/>
        </authorList>
    </citation>
    <scope>NUCLEOTIDE SEQUENCE [LARGE SCALE GENOMIC DNA]</scope>
    <source>
        <strain evidence="1">QJT</strain>
        <tissue evidence="1">Leaf</tissue>
    </source>
</reference>
<dbReference type="EMBL" id="JBBNAE010000002">
    <property type="protein sequence ID" value="KAK9144974.1"/>
    <property type="molecule type" value="Genomic_DNA"/>
</dbReference>
<organism evidence="1 2">
    <name type="scientific">Stephania japonica</name>
    <dbReference type="NCBI Taxonomy" id="461633"/>
    <lineage>
        <taxon>Eukaryota</taxon>
        <taxon>Viridiplantae</taxon>
        <taxon>Streptophyta</taxon>
        <taxon>Embryophyta</taxon>
        <taxon>Tracheophyta</taxon>
        <taxon>Spermatophyta</taxon>
        <taxon>Magnoliopsida</taxon>
        <taxon>Ranunculales</taxon>
        <taxon>Menispermaceae</taxon>
        <taxon>Menispermoideae</taxon>
        <taxon>Cissampelideae</taxon>
        <taxon>Stephania</taxon>
    </lineage>
</organism>
<keyword evidence="2" id="KW-1185">Reference proteome</keyword>
<gene>
    <name evidence="1" type="ORF">Sjap_004877</name>
</gene>
<proteinExistence type="predicted"/>
<dbReference type="AlphaFoldDB" id="A0AAP0K4D1"/>
<protein>
    <submittedName>
        <fullName evidence="1">Uncharacterized protein</fullName>
    </submittedName>
</protein>
<evidence type="ECO:0000313" key="2">
    <source>
        <dbReference type="Proteomes" id="UP001417504"/>
    </source>
</evidence>
<accession>A0AAP0K4D1</accession>
<sequence length="59" mass="6999">MNLQTKKECHVTQVSHLKNRFHFLFEELHKLNATSNDKKIIYTQGHQQQISIFVSSQIM</sequence>
<comment type="caution">
    <text evidence="1">The sequence shown here is derived from an EMBL/GenBank/DDBJ whole genome shotgun (WGS) entry which is preliminary data.</text>
</comment>
<evidence type="ECO:0000313" key="1">
    <source>
        <dbReference type="EMBL" id="KAK9144974.1"/>
    </source>
</evidence>
<name>A0AAP0K4D1_9MAGN</name>
<dbReference type="Proteomes" id="UP001417504">
    <property type="component" value="Unassembled WGS sequence"/>
</dbReference>